<evidence type="ECO:0000256" key="1">
    <source>
        <dbReference type="ARBA" id="ARBA00010868"/>
    </source>
</evidence>
<dbReference type="SMART" id="SM00199">
    <property type="entry name" value="SCY"/>
    <property type="match status" value="1"/>
</dbReference>
<dbReference type="InterPro" id="IPR001811">
    <property type="entry name" value="Chemokine_IL8-like_dom"/>
</dbReference>
<dbReference type="GO" id="GO:0048245">
    <property type="term" value="P:eosinophil chemotaxis"/>
    <property type="evidence" value="ECO:0007669"/>
    <property type="project" value="TreeGrafter"/>
</dbReference>
<dbReference type="SUPFAM" id="SSF54117">
    <property type="entry name" value="Interleukin 8-like chemokines"/>
    <property type="match status" value="1"/>
</dbReference>
<evidence type="ECO:0000256" key="4">
    <source>
        <dbReference type="ARBA" id="ARBA00022729"/>
    </source>
</evidence>
<dbReference type="InterPro" id="IPR036048">
    <property type="entry name" value="Interleukin_8-like_sf"/>
</dbReference>
<feature type="domain" description="Chemokine interleukin-8-like" evidence="6">
    <location>
        <begin position="28"/>
        <end position="86"/>
    </location>
</feature>
<dbReference type="AlphaFoldDB" id="A0A7K8Z466"/>
<evidence type="ECO:0000256" key="5">
    <source>
        <dbReference type="SAM" id="SignalP"/>
    </source>
</evidence>
<dbReference type="GO" id="GO:0008009">
    <property type="term" value="F:chemokine activity"/>
    <property type="evidence" value="ECO:0007669"/>
    <property type="project" value="InterPro"/>
</dbReference>
<evidence type="ECO:0000256" key="3">
    <source>
        <dbReference type="ARBA" id="ARBA00022514"/>
    </source>
</evidence>
<keyword evidence="8" id="KW-1185">Reference proteome</keyword>
<dbReference type="PANTHER" id="PTHR12015">
    <property type="entry name" value="SMALL INDUCIBLE CYTOKINE A"/>
    <property type="match status" value="1"/>
</dbReference>
<dbReference type="GO" id="GO:0070098">
    <property type="term" value="P:chemokine-mediated signaling pathway"/>
    <property type="evidence" value="ECO:0007669"/>
    <property type="project" value="TreeGrafter"/>
</dbReference>
<evidence type="ECO:0000313" key="7">
    <source>
        <dbReference type="EMBL" id="NXG10576.1"/>
    </source>
</evidence>
<dbReference type="Pfam" id="PF00048">
    <property type="entry name" value="IL8"/>
    <property type="match status" value="1"/>
</dbReference>
<organism evidence="7 8">
    <name type="scientific">Sakesphorus luctuosus</name>
    <dbReference type="NCBI Taxonomy" id="419690"/>
    <lineage>
        <taxon>Eukaryota</taxon>
        <taxon>Metazoa</taxon>
        <taxon>Chordata</taxon>
        <taxon>Craniata</taxon>
        <taxon>Vertebrata</taxon>
        <taxon>Euteleostomi</taxon>
        <taxon>Archelosauria</taxon>
        <taxon>Archosauria</taxon>
        <taxon>Dinosauria</taxon>
        <taxon>Saurischia</taxon>
        <taxon>Theropoda</taxon>
        <taxon>Coelurosauria</taxon>
        <taxon>Aves</taxon>
        <taxon>Neognathae</taxon>
        <taxon>Neoaves</taxon>
        <taxon>Telluraves</taxon>
        <taxon>Australaves</taxon>
        <taxon>Passeriformes</taxon>
        <taxon>Thamnophilidae</taxon>
        <taxon>Sakesphorus</taxon>
    </lineage>
</organism>
<feature type="chain" id="PRO_5029715282" evidence="5">
    <location>
        <begin position="23"/>
        <end position="91"/>
    </location>
</feature>
<feature type="signal peptide" evidence="5">
    <location>
        <begin position="1"/>
        <end position="22"/>
    </location>
</feature>
<name>A0A7K8Z466_9PASS</name>
<keyword evidence="4 5" id="KW-0732">Signal</keyword>
<dbReference type="InterPro" id="IPR039809">
    <property type="entry name" value="Chemokine_b/g/d"/>
</dbReference>
<dbReference type="CDD" id="cd00272">
    <property type="entry name" value="Chemokine_CC"/>
    <property type="match status" value="1"/>
</dbReference>
<reference evidence="7 8" key="1">
    <citation type="submission" date="2019-09" db="EMBL/GenBank/DDBJ databases">
        <title>Bird 10,000 Genomes (B10K) Project - Family phase.</title>
        <authorList>
            <person name="Zhang G."/>
        </authorList>
    </citation>
    <scope>NUCLEOTIDE SEQUENCE [LARGE SCALE GENOMIC DNA]</scope>
    <source>
        <strain evidence="7">B10K-DU-001-06</strain>
        <tissue evidence="7">Muscle</tissue>
    </source>
</reference>
<dbReference type="Gene3D" id="2.40.50.40">
    <property type="match status" value="1"/>
</dbReference>
<dbReference type="PANTHER" id="PTHR12015:SF103">
    <property type="entry name" value="C-C MOTIF CHEMOKINE 4-RELATED"/>
    <property type="match status" value="1"/>
</dbReference>
<protein>
    <submittedName>
        <fullName evidence="7">CCL4 protein</fullName>
    </submittedName>
</protein>
<evidence type="ECO:0000313" key="8">
    <source>
        <dbReference type="Proteomes" id="UP000558958"/>
    </source>
</evidence>
<comment type="similarity">
    <text evidence="1">Belongs to the intercrine beta (chemokine CC) family.</text>
</comment>
<keyword evidence="2" id="KW-0145">Chemotaxis</keyword>
<dbReference type="GO" id="GO:0061844">
    <property type="term" value="P:antimicrobial humoral immune response mediated by antimicrobial peptide"/>
    <property type="evidence" value="ECO:0007669"/>
    <property type="project" value="TreeGrafter"/>
</dbReference>
<feature type="non-terminal residue" evidence="7">
    <location>
        <position position="91"/>
    </location>
</feature>
<sequence>MKVLAATLLALLLVASCSPAEAHLDSVPTSCCFTYQTRPIPRNLITSIYFTSSSCSQPGVIVVTKKGKQLCADPRQPWVQERLKHFQSPPN</sequence>
<accession>A0A7K8Z466</accession>
<dbReference type="PROSITE" id="PS51257">
    <property type="entry name" value="PROKAR_LIPOPROTEIN"/>
    <property type="match status" value="1"/>
</dbReference>
<dbReference type="GO" id="GO:0006954">
    <property type="term" value="P:inflammatory response"/>
    <property type="evidence" value="ECO:0007669"/>
    <property type="project" value="TreeGrafter"/>
</dbReference>
<dbReference type="EMBL" id="VWZD01011601">
    <property type="protein sequence ID" value="NXG10576.1"/>
    <property type="molecule type" value="Genomic_DNA"/>
</dbReference>
<dbReference type="Proteomes" id="UP000558958">
    <property type="component" value="Unassembled WGS sequence"/>
</dbReference>
<dbReference type="GO" id="GO:0005615">
    <property type="term" value="C:extracellular space"/>
    <property type="evidence" value="ECO:0007669"/>
    <property type="project" value="UniProtKB-KW"/>
</dbReference>
<dbReference type="FunFam" id="2.40.50.40:FF:000002">
    <property type="entry name" value="C-C motif chemokine"/>
    <property type="match status" value="1"/>
</dbReference>
<dbReference type="GO" id="GO:0030335">
    <property type="term" value="P:positive regulation of cell migration"/>
    <property type="evidence" value="ECO:0007669"/>
    <property type="project" value="TreeGrafter"/>
</dbReference>
<evidence type="ECO:0000259" key="6">
    <source>
        <dbReference type="SMART" id="SM00199"/>
    </source>
</evidence>
<gene>
    <name evidence="7" type="primary">Ccl4_2</name>
    <name evidence="7" type="ORF">SAKLUC_R09890</name>
</gene>
<dbReference type="GO" id="GO:0048020">
    <property type="term" value="F:CCR chemokine receptor binding"/>
    <property type="evidence" value="ECO:0007669"/>
    <property type="project" value="TreeGrafter"/>
</dbReference>
<evidence type="ECO:0000256" key="2">
    <source>
        <dbReference type="ARBA" id="ARBA00022500"/>
    </source>
</evidence>
<comment type="caution">
    <text evidence="7">The sequence shown here is derived from an EMBL/GenBank/DDBJ whole genome shotgun (WGS) entry which is preliminary data.</text>
</comment>
<feature type="non-terminal residue" evidence="7">
    <location>
        <position position="1"/>
    </location>
</feature>
<proteinExistence type="inferred from homology"/>
<keyword evidence="3" id="KW-0202">Cytokine</keyword>